<evidence type="ECO:0000313" key="2">
    <source>
        <dbReference type="Proteomes" id="UP001602013"/>
    </source>
</evidence>
<reference evidence="1 2" key="1">
    <citation type="submission" date="2024-10" db="EMBL/GenBank/DDBJ databases">
        <title>The Natural Products Discovery Center: Release of the First 8490 Sequenced Strains for Exploring Actinobacteria Biosynthetic Diversity.</title>
        <authorList>
            <person name="Kalkreuter E."/>
            <person name="Kautsar S.A."/>
            <person name="Yang D."/>
            <person name="Bader C.D."/>
            <person name="Teijaro C.N."/>
            <person name="Fluegel L."/>
            <person name="Davis C.M."/>
            <person name="Simpson J.R."/>
            <person name="Lauterbach L."/>
            <person name="Steele A.D."/>
            <person name="Gui C."/>
            <person name="Meng S."/>
            <person name="Li G."/>
            <person name="Viehrig K."/>
            <person name="Ye F."/>
            <person name="Su P."/>
            <person name="Kiefer A.F."/>
            <person name="Nichols A."/>
            <person name="Cepeda A.J."/>
            <person name="Yan W."/>
            <person name="Fan B."/>
            <person name="Jiang Y."/>
            <person name="Adhikari A."/>
            <person name="Zheng C.-J."/>
            <person name="Schuster L."/>
            <person name="Cowan T.M."/>
            <person name="Smanski M.J."/>
            <person name="Chevrette M.G."/>
            <person name="De Carvalho L.P.S."/>
            <person name="Shen B."/>
        </authorList>
    </citation>
    <scope>NUCLEOTIDE SEQUENCE [LARGE SCALE GENOMIC DNA]</scope>
    <source>
        <strain evidence="1 2">NPDC002173</strain>
    </source>
</reference>
<gene>
    <name evidence="1" type="ORF">ACFYXI_07270</name>
</gene>
<dbReference type="EMBL" id="JBIASD010000004">
    <property type="protein sequence ID" value="MFF3665378.1"/>
    <property type="molecule type" value="Genomic_DNA"/>
</dbReference>
<proteinExistence type="predicted"/>
<name>A0ABW6SM99_9ACTN</name>
<keyword evidence="2" id="KW-1185">Reference proteome</keyword>
<evidence type="ECO:0000313" key="1">
    <source>
        <dbReference type="EMBL" id="MFF3665378.1"/>
    </source>
</evidence>
<dbReference type="RefSeq" id="WP_387409374.1">
    <property type="nucleotide sequence ID" value="NZ_JBIASD010000004.1"/>
</dbReference>
<protein>
    <submittedName>
        <fullName evidence="1">Uncharacterized protein</fullName>
    </submittedName>
</protein>
<comment type="caution">
    <text evidence="1">The sequence shown here is derived from an EMBL/GenBank/DDBJ whole genome shotgun (WGS) entry which is preliminary data.</text>
</comment>
<dbReference type="Proteomes" id="UP001602013">
    <property type="component" value="Unassembled WGS sequence"/>
</dbReference>
<accession>A0ABW6SM99</accession>
<organism evidence="1 2">
    <name type="scientific">Microtetraspora malaysiensis</name>
    <dbReference type="NCBI Taxonomy" id="161358"/>
    <lineage>
        <taxon>Bacteria</taxon>
        <taxon>Bacillati</taxon>
        <taxon>Actinomycetota</taxon>
        <taxon>Actinomycetes</taxon>
        <taxon>Streptosporangiales</taxon>
        <taxon>Streptosporangiaceae</taxon>
        <taxon>Microtetraspora</taxon>
    </lineage>
</organism>
<sequence length="104" mass="11637">MAHVKLRPERFKAETQYLGFRTQQEEAEAIGVHGSIHSRALAGHRKISAPYALGVLCLVGGDQVKELIEDLFAFVDAPDDSDDDHRAEMMRIAKASARARRVHR</sequence>